<accession>A0A9W8NCI1</accession>
<dbReference type="AlphaFoldDB" id="A0A9W8NCI1"/>
<protein>
    <submittedName>
        <fullName evidence="1">Uncharacterized protein</fullName>
    </submittedName>
</protein>
<comment type="caution">
    <text evidence="1">The sequence shown here is derived from an EMBL/GenBank/DDBJ whole genome shotgun (WGS) entry which is preliminary data.</text>
</comment>
<dbReference type="Proteomes" id="UP001148614">
    <property type="component" value="Unassembled WGS sequence"/>
</dbReference>
<gene>
    <name evidence="1" type="ORF">NPX13_g6625</name>
</gene>
<name>A0A9W8NCI1_9PEZI</name>
<evidence type="ECO:0000313" key="2">
    <source>
        <dbReference type="Proteomes" id="UP001148614"/>
    </source>
</evidence>
<sequence>MDQGDISYAMPGINVEFSIPAGPGGTGPHNPGFAEAAGTRVAFRNCLRAGKATAGVAVDVSGYTEFLEEVRKEFILQSKIHSRKVARLNLVPSPACCRMDSIPHLGFWLQFTFQVSHALVSKLFIGLSS</sequence>
<reference evidence="1" key="1">
    <citation type="submission" date="2022-07" db="EMBL/GenBank/DDBJ databases">
        <title>Genome Sequence of Xylaria arbuscula.</title>
        <authorList>
            <person name="Buettner E."/>
        </authorList>
    </citation>
    <scope>NUCLEOTIDE SEQUENCE</scope>
    <source>
        <strain evidence="1">VT107</strain>
    </source>
</reference>
<dbReference type="VEuPathDB" id="FungiDB:F4678DRAFT_475851"/>
<proteinExistence type="predicted"/>
<dbReference type="EMBL" id="JANPWZ010001195">
    <property type="protein sequence ID" value="KAJ3567848.1"/>
    <property type="molecule type" value="Genomic_DNA"/>
</dbReference>
<evidence type="ECO:0000313" key="1">
    <source>
        <dbReference type="EMBL" id="KAJ3567848.1"/>
    </source>
</evidence>
<organism evidence="1 2">
    <name type="scientific">Xylaria arbuscula</name>
    <dbReference type="NCBI Taxonomy" id="114810"/>
    <lineage>
        <taxon>Eukaryota</taxon>
        <taxon>Fungi</taxon>
        <taxon>Dikarya</taxon>
        <taxon>Ascomycota</taxon>
        <taxon>Pezizomycotina</taxon>
        <taxon>Sordariomycetes</taxon>
        <taxon>Xylariomycetidae</taxon>
        <taxon>Xylariales</taxon>
        <taxon>Xylariaceae</taxon>
        <taxon>Xylaria</taxon>
    </lineage>
</organism>
<keyword evidence="2" id="KW-1185">Reference proteome</keyword>
<dbReference type="Gene3D" id="3.40.630.10">
    <property type="entry name" value="Zn peptidases"/>
    <property type="match status" value="1"/>
</dbReference>